<protein>
    <submittedName>
        <fullName evidence="1">Uncharacterized protein</fullName>
    </submittedName>
</protein>
<sequence>SDFNRYVGQKRNSFEQAHSGLGYEVYHNNDDRIFECIEACNLVVINALFKRRNSRLVTYE</sequence>
<evidence type="ECO:0000313" key="1">
    <source>
        <dbReference type="EMBL" id="KOF68658.1"/>
    </source>
</evidence>
<reference evidence="1" key="1">
    <citation type="submission" date="2015-07" db="EMBL/GenBank/DDBJ databases">
        <title>MeaNS - Measles Nucleotide Surveillance Program.</title>
        <authorList>
            <person name="Tran T."/>
            <person name="Druce J."/>
        </authorList>
    </citation>
    <scope>NUCLEOTIDE SEQUENCE</scope>
    <source>
        <strain evidence="1">UCB-OBI-ISO-001</strain>
        <tissue evidence="1">Gonad</tissue>
    </source>
</reference>
<dbReference type="EMBL" id="KQ426095">
    <property type="protein sequence ID" value="KOF68658.1"/>
    <property type="molecule type" value="Genomic_DNA"/>
</dbReference>
<feature type="non-terminal residue" evidence="1">
    <location>
        <position position="60"/>
    </location>
</feature>
<name>A0A0L8FVH9_OCTBM</name>
<dbReference type="AlphaFoldDB" id="A0A0L8FVH9"/>
<accession>A0A0L8FVH9</accession>
<proteinExistence type="predicted"/>
<organism evidence="1">
    <name type="scientific">Octopus bimaculoides</name>
    <name type="common">California two-spotted octopus</name>
    <dbReference type="NCBI Taxonomy" id="37653"/>
    <lineage>
        <taxon>Eukaryota</taxon>
        <taxon>Metazoa</taxon>
        <taxon>Spiralia</taxon>
        <taxon>Lophotrochozoa</taxon>
        <taxon>Mollusca</taxon>
        <taxon>Cephalopoda</taxon>
        <taxon>Coleoidea</taxon>
        <taxon>Octopodiformes</taxon>
        <taxon>Octopoda</taxon>
        <taxon>Incirrata</taxon>
        <taxon>Octopodidae</taxon>
        <taxon>Octopus</taxon>
    </lineage>
</organism>
<feature type="non-terminal residue" evidence="1">
    <location>
        <position position="1"/>
    </location>
</feature>
<gene>
    <name evidence="1" type="ORF">OCBIM_22006744mg</name>
</gene>